<evidence type="ECO:0000259" key="8">
    <source>
        <dbReference type="PROSITE" id="PS51007"/>
    </source>
</evidence>
<name>A0A074N4E5_9SPHN</name>
<dbReference type="InterPro" id="IPR002327">
    <property type="entry name" value="Cyt_c_1A/1B"/>
</dbReference>
<dbReference type="InterPro" id="IPR009056">
    <property type="entry name" value="Cyt_c-like_dom"/>
</dbReference>
<feature type="compositionally biased region" description="Low complexity" evidence="7">
    <location>
        <begin position="24"/>
        <end position="43"/>
    </location>
</feature>
<gene>
    <name evidence="9" type="ORF">EH32_13835</name>
</gene>
<accession>A0A074N4E5</accession>
<dbReference type="GO" id="GO:0020037">
    <property type="term" value="F:heme binding"/>
    <property type="evidence" value="ECO:0007669"/>
    <property type="project" value="InterPro"/>
</dbReference>
<dbReference type="PROSITE" id="PS51007">
    <property type="entry name" value="CYTC"/>
    <property type="match status" value="1"/>
</dbReference>
<comment type="caution">
    <text evidence="9">The sequence shown here is derived from an EMBL/GenBank/DDBJ whole genome shotgun (WGS) entry which is preliminary data.</text>
</comment>
<dbReference type="Proteomes" id="UP000027866">
    <property type="component" value="Unassembled WGS sequence"/>
</dbReference>
<dbReference type="GO" id="GO:0009055">
    <property type="term" value="F:electron transfer activity"/>
    <property type="evidence" value="ECO:0007669"/>
    <property type="project" value="InterPro"/>
</dbReference>
<dbReference type="Gene3D" id="1.10.760.10">
    <property type="entry name" value="Cytochrome c-like domain"/>
    <property type="match status" value="1"/>
</dbReference>
<keyword evidence="1" id="KW-0813">Transport</keyword>
<evidence type="ECO:0000313" key="10">
    <source>
        <dbReference type="Proteomes" id="UP000027866"/>
    </source>
</evidence>
<dbReference type="Pfam" id="PF00034">
    <property type="entry name" value="Cytochrom_C"/>
    <property type="match status" value="1"/>
</dbReference>
<feature type="domain" description="Cytochrome c" evidence="8">
    <location>
        <begin position="59"/>
        <end position="158"/>
    </location>
</feature>
<evidence type="ECO:0000256" key="3">
    <source>
        <dbReference type="ARBA" id="ARBA00022723"/>
    </source>
</evidence>
<proteinExistence type="predicted"/>
<keyword evidence="10" id="KW-1185">Reference proteome</keyword>
<evidence type="ECO:0000256" key="7">
    <source>
        <dbReference type="SAM" id="MobiDB-lite"/>
    </source>
</evidence>
<keyword evidence="3 6" id="KW-0479">Metal-binding</keyword>
<keyword evidence="5 6" id="KW-0408">Iron</keyword>
<dbReference type="PANTHER" id="PTHR11961">
    <property type="entry name" value="CYTOCHROME C"/>
    <property type="match status" value="1"/>
</dbReference>
<evidence type="ECO:0000313" key="9">
    <source>
        <dbReference type="EMBL" id="KEO92867.1"/>
    </source>
</evidence>
<organism evidence="9 10">
    <name type="scientific">Erythrobacter litoralis</name>
    <dbReference type="NCBI Taxonomy" id="39960"/>
    <lineage>
        <taxon>Bacteria</taxon>
        <taxon>Pseudomonadati</taxon>
        <taxon>Pseudomonadota</taxon>
        <taxon>Alphaproteobacteria</taxon>
        <taxon>Sphingomonadales</taxon>
        <taxon>Erythrobacteraceae</taxon>
        <taxon>Erythrobacter/Porphyrobacter group</taxon>
        <taxon>Erythrobacter</taxon>
    </lineage>
</organism>
<evidence type="ECO:0000256" key="4">
    <source>
        <dbReference type="ARBA" id="ARBA00022982"/>
    </source>
</evidence>
<evidence type="ECO:0000256" key="6">
    <source>
        <dbReference type="PROSITE-ProRule" id="PRU00433"/>
    </source>
</evidence>
<keyword evidence="2 6" id="KW-0349">Heme</keyword>
<dbReference type="EMBL" id="JMIX01000008">
    <property type="protein sequence ID" value="KEO92867.1"/>
    <property type="molecule type" value="Genomic_DNA"/>
</dbReference>
<dbReference type="AlphaFoldDB" id="A0A074N4E5"/>
<evidence type="ECO:0000256" key="2">
    <source>
        <dbReference type="ARBA" id="ARBA00022617"/>
    </source>
</evidence>
<keyword evidence="4" id="KW-0249">Electron transport</keyword>
<reference evidence="9 10" key="1">
    <citation type="submission" date="2014-04" db="EMBL/GenBank/DDBJ databases">
        <title>A comprehensive comparison of genomes of Erythrobacter spp. Strains.</title>
        <authorList>
            <person name="Zheng Q."/>
        </authorList>
    </citation>
    <scope>NUCLEOTIDE SEQUENCE [LARGE SCALE GENOMIC DNA]</scope>
    <source>
        <strain evidence="9 10">DSM 8509</strain>
    </source>
</reference>
<feature type="region of interest" description="Disordered" evidence="7">
    <location>
        <begin position="15"/>
        <end position="43"/>
    </location>
</feature>
<sequence length="160" mass="16921">MVAVIALTALSACGDEGERETAPRETPAPITATPALAPGTPTGEAGPDFADVALVDLTGDAAAGKTVFTKCMACHSIEQGRNRVGPHLHDVVGRDAGSVEYFNYSDANRNSGITWSREILFDYLVAPQQYVPGTRMAFPGLKDPQDRADLIAYLEANGEV</sequence>
<evidence type="ECO:0000256" key="5">
    <source>
        <dbReference type="ARBA" id="ARBA00023004"/>
    </source>
</evidence>
<dbReference type="PRINTS" id="PR00604">
    <property type="entry name" value="CYTCHRMECIAB"/>
</dbReference>
<dbReference type="GO" id="GO:0046872">
    <property type="term" value="F:metal ion binding"/>
    <property type="evidence" value="ECO:0007669"/>
    <property type="project" value="UniProtKB-KW"/>
</dbReference>
<dbReference type="InterPro" id="IPR036909">
    <property type="entry name" value="Cyt_c-like_dom_sf"/>
</dbReference>
<protein>
    <submittedName>
        <fullName evidence="9">Cytochrome C</fullName>
    </submittedName>
</protein>
<evidence type="ECO:0000256" key="1">
    <source>
        <dbReference type="ARBA" id="ARBA00022448"/>
    </source>
</evidence>
<dbReference type="SUPFAM" id="SSF46626">
    <property type="entry name" value="Cytochrome c"/>
    <property type="match status" value="1"/>
</dbReference>